<dbReference type="InterPro" id="IPR052958">
    <property type="entry name" value="IFN-induced_PKR_regulator"/>
</dbReference>
<dbReference type="OrthoDB" id="7947417at2759"/>
<protein>
    <submittedName>
        <fullName evidence="1">HAT, C-terminal dimerisation domain</fullName>
    </submittedName>
</protein>
<dbReference type="AlphaFoldDB" id="A0A5E4MH66"/>
<dbReference type="PANTHER" id="PTHR46289:SF14">
    <property type="entry name" value="DUF4371 DOMAIN-CONTAINING PROTEIN"/>
    <property type="match status" value="1"/>
</dbReference>
<gene>
    <name evidence="1" type="ORF">CINCED_3A005695</name>
</gene>
<dbReference type="Proteomes" id="UP000325440">
    <property type="component" value="Unassembled WGS sequence"/>
</dbReference>
<proteinExistence type="predicted"/>
<organism evidence="1 2">
    <name type="scientific">Cinara cedri</name>
    <dbReference type="NCBI Taxonomy" id="506608"/>
    <lineage>
        <taxon>Eukaryota</taxon>
        <taxon>Metazoa</taxon>
        <taxon>Ecdysozoa</taxon>
        <taxon>Arthropoda</taxon>
        <taxon>Hexapoda</taxon>
        <taxon>Insecta</taxon>
        <taxon>Pterygota</taxon>
        <taxon>Neoptera</taxon>
        <taxon>Paraneoptera</taxon>
        <taxon>Hemiptera</taxon>
        <taxon>Sternorrhyncha</taxon>
        <taxon>Aphidomorpha</taxon>
        <taxon>Aphidoidea</taxon>
        <taxon>Aphididae</taxon>
        <taxon>Lachninae</taxon>
        <taxon>Cinara</taxon>
    </lineage>
</organism>
<keyword evidence="2" id="KW-1185">Reference proteome</keyword>
<evidence type="ECO:0000313" key="1">
    <source>
        <dbReference type="EMBL" id="VVC28655.1"/>
    </source>
</evidence>
<evidence type="ECO:0000313" key="2">
    <source>
        <dbReference type="Proteomes" id="UP000325440"/>
    </source>
</evidence>
<reference evidence="1 2" key="1">
    <citation type="submission" date="2019-08" db="EMBL/GenBank/DDBJ databases">
        <authorList>
            <person name="Alioto T."/>
            <person name="Alioto T."/>
            <person name="Gomez Garrido J."/>
        </authorList>
    </citation>
    <scope>NUCLEOTIDE SEQUENCE [LARGE SCALE GENOMIC DNA]</scope>
</reference>
<name>A0A5E4MH66_9HEMI</name>
<dbReference type="EMBL" id="CABPRJ010000482">
    <property type="protein sequence ID" value="VVC28655.1"/>
    <property type="molecule type" value="Genomic_DNA"/>
</dbReference>
<accession>A0A5E4MH66</accession>
<sequence length="150" mass="17395">MKIFEDIKGKFKQLVETHQDMIDECNDSNLNDDILNGELDLWYTKYSNVTSSELKNKNTIEVYFQTSPSVNSVISKLLQIFITLPVFTAMGERSFSTHRRLKSHFRNSSGQIRLNGLTLLKYIHRDINVDINDVIDELAKTSKQKMNIHL</sequence>
<dbReference type="PANTHER" id="PTHR46289">
    <property type="entry name" value="52 KDA REPRESSOR OF THE INHIBITOR OF THE PROTEIN KINASE-LIKE PROTEIN-RELATED"/>
    <property type="match status" value="1"/>
</dbReference>